<organism evidence="1 2">
    <name type="scientific">Pluteus cervinus</name>
    <dbReference type="NCBI Taxonomy" id="181527"/>
    <lineage>
        <taxon>Eukaryota</taxon>
        <taxon>Fungi</taxon>
        <taxon>Dikarya</taxon>
        <taxon>Basidiomycota</taxon>
        <taxon>Agaricomycotina</taxon>
        <taxon>Agaricomycetes</taxon>
        <taxon>Agaricomycetidae</taxon>
        <taxon>Agaricales</taxon>
        <taxon>Pluteineae</taxon>
        <taxon>Pluteaceae</taxon>
        <taxon>Pluteus</taxon>
    </lineage>
</organism>
<dbReference type="EMBL" id="ML208978">
    <property type="protein sequence ID" value="TFK59438.1"/>
    <property type="molecule type" value="Genomic_DNA"/>
</dbReference>
<accession>A0ACD3A0R0</accession>
<proteinExistence type="predicted"/>
<protein>
    <submittedName>
        <fullName evidence="1">Uncharacterized protein</fullName>
    </submittedName>
</protein>
<feature type="non-terminal residue" evidence="1">
    <location>
        <position position="87"/>
    </location>
</feature>
<name>A0ACD3A0R0_9AGAR</name>
<evidence type="ECO:0000313" key="1">
    <source>
        <dbReference type="EMBL" id="TFK59438.1"/>
    </source>
</evidence>
<feature type="non-terminal residue" evidence="1">
    <location>
        <position position="1"/>
    </location>
</feature>
<keyword evidence="2" id="KW-1185">Reference proteome</keyword>
<evidence type="ECO:0000313" key="2">
    <source>
        <dbReference type="Proteomes" id="UP000308600"/>
    </source>
</evidence>
<sequence length="87" mass="10171">LQILHPSLADYLLDTSQPTLFHINKGQVHYLLFQKSVNILCTQLKFNICNLETSHIPNTQISDLEDRITTDISHELQYSSQFWVYHV</sequence>
<gene>
    <name evidence="1" type="ORF">BDN72DRAFT_746305</name>
</gene>
<reference evidence="1 2" key="1">
    <citation type="journal article" date="2019" name="Nat. Ecol. Evol.">
        <title>Megaphylogeny resolves global patterns of mushroom evolution.</title>
        <authorList>
            <person name="Varga T."/>
            <person name="Krizsan K."/>
            <person name="Foldi C."/>
            <person name="Dima B."/>
            <person name="Sanchez-Garcia M."/>
            <person name="Sanchez-Ramirez S."/>
            <person name="Szollosi G.J."/>
            <person name="Szarkandi J.G."/>
            <person name="Papp V."/>
            <person name="Albert L."/>
            <person name="Andreopoulos W."/>
            <person name="Angelini C."/>
            <person name="Antonin V."/>
            <person name="Barry K.W."/>
            <person name="Bougher N.L."/>
            <person name="Buchanan P."/>
            <person name="Buyck B."/>
            <person name="Bense V."/>
            <person name="Catcheside P."/>
            <person name="Chovatia M."/>
            <person name="Cooper J."/>
            <person name="Damon W."/>
            <person name="Desjardin D."/>
            <person name="Finy P."/>
            <person name="Geml J."/>
            <person name="Haridas S."/>
            <person name="Hughes K."/>
            <person name="Justo A."/>
            <person name="Karasinski D."/>
            <person name="Kautmanova I."/>
            <person name="Kiss B."/>
            <person name="Kocsube S."/>
            <person name="Kotiranta H."/>
            <person name="LaButti K.M."/>
            <person name="Lechner B.E."/>
            <person name="Liimatainen K."/>
            <person name="Lipzen A."/>
            <person name="Lukacs Z."/>
            <person name="Mihaltcheva S."/>
            <person name="Morgado L.N."/>
            <person name="Niskanen T."/>
            <person name="Noordeloos M.E."/>
            <person name="Ohm R.A."/>
            <person name="Ortiz-Santana B."/>
            <person name="Ovrebo C."/>
            <person name="Racz N."/>
            <person name="Riley R."/>
            <person name="Savchenko A."/>
            <person name="Shiryaev A."/>
            <person name="Soop K."/>
            <person name="Spirin V."/>
            <person name="Szebenyi C."/>
            <person name="Tomsovsky M."/>
            <person name="Tulloss R.E."/>
            <person name="Uehling J."/>
            <person name="Grigoriev I.V."/>
            <person name="Vagvolgyi C."/>
            <person name="Papp T."/>
            <person name="Martin F.M."/>
            <person name="Miettinen O."/>
            <person name="Hibbett D.S."/>
            <person name="Nagy L.G."/>
        </authorList>
    </citation>
    <scope>NUCLEOTIDE SEQUENCE [LARGE SCALE GENOMIC DNA]</scope>
    <source>
        <strain evidence="1 2">NL-1719</strain>
    </source>
</reference>
<dbReference type="Proteomes" id="UP000308600">
    <property type="component" value="Unassembled WGS sequence"/>
</dbReference>